<dbReference type="RefSeq" id="WP_173569208.1">
    <property type="nucleotide sequence ID" value="NZ_WOSY01000003.1"/>
</dbReference>
<comment type="caution">
    <text evidence="1">The sequence shown here is derived from an EMBL/GenBank/DDBJ whole genome shotgun (WGS) entry which is preliminary data.</text>
</comment>
<keyword evidence="2" id="KW-1185">Reference proteome</keyword>
<gene>
    <name evidence="1" type="ORF">GOB81_04705</name>
</gene>
<proteinExistence type="predicted"/>
<evidence type="ECO:0000313" key="2">
    <source>
        <dbReference type="Proteomes" id="UP000631653"/>
    </source>
</evidence>
<protein>
    <submittedName>
        <fullName evidence="1">Uncharacterized protein</fullName>
    </submittedName>
</protein>
<organism evidence="1 2">
    <name type="scientific">Acetobacter conturbans</name>
    <dbReference type="NCBI Taxonomy" id="1737472"/>
    <lineage>
        <taxon>Bacteria</taxon>
        <taxon>Pseudomonadati</taxon>
        <taxon>Pseudomonadota</taxon>
        <taxon>Alphaproteobacteria</taxon>
        <taxon>Acetobacterales</taxon>
        <taxon>Acetobacteraceae</taxon>
        <taxon>Acetobacter</taxon>
    </lineage>
</organism>
<dbReference type="EMBL" id="WOSY01000003">
    <property type="protein sequence ID" value="NHN87930.1"/>
    <property type="molecule type" value="Genomic_DNA"/>
</dbReference>
<dbReference type="Proteomes" id="UP000631653">
    <property type="component" value="Unassembled WGS sequence"/>
</dbReference>
<name>A0ABX0JY49_9PROT</name>
<evidence type="ECO:0000313" key="1">
    <source>
        <dbReference type="EMBL" id="NHN87930.1"/>
    </source>
</evidence>
<accession>A0ABX0JY49</accession>
<reference evidence="1 2" key="1">
    <citation type="journal article" date="2020" name="Int. J. Syst. Evol. Microbiol.">
        <title>Novel acetic acid bacteria from cider fermentations: Acetobacter conturbans sp. nov. and Acetobacter fallax sp. nov.</title>
        <authorList>
            <person name="Sombolestani A.S."/>
            <person name="Cleenwerck I."/>
            <person name="Cnockaert M."/>
            <person name="Borremans W."/>
            <person name="Wieme A.D."/>
            <person name="De Vuyst L."/>
            <person name="Vandamme P."/>
        </authorList>
    </citation>
    <scope>NUCLEOTIDE SEQUENCE [LARGE SCALE GENOMIC DNA]</scope>
    <source>
        <strain evidence="1 2">LMG 1627</strain>
    </source>
</reference>
<sequence length="58" mass="6785">MTLEMTPEQMERWDEQDCVSLTPKEEWSPRRLAILEELRAVQRKGLAERDRKALAEGG</sequence>